<dbReference type="SMART" id="SM00341">
    <property type="entry name" value="HRDC"/>
    <property type="match status" value="1"/>
</dbReference>
<dbReference type="SMART" id="SM00490">
    <property type="entry name" value="HELICc"/>
    <property type="match status" value="1"/>
</dbReference>
<keyword evidence="10" id="KW-0067">ATP-binding</keyword>
<gene>
    <name evidence="20" type="primary">recQ</name>
    <name evidence="20" type="ORF">DL897_14140</name>
</gene>
<evidence type="ECO:0000256" key="11">
    <source>
        <dbReference type="ARBA" id="ARBA00023125"/>
    </source>
</evidence>
<comment type="cofactor">
    <cofactor evidence="1">
        <name>Mg(2+)</name>
        <dbReference type="ChEBI" id="CHEBI:18420"/>
    </cofactor>
</comment>
<accession>A0A364K2A2</accession>
<evidence type="ECO:0000256" key="3">
    <source>
        <dbReference type="ARBA" id="ARBA00005446"/>
    </source>
</evidence>
<reference evidence="20 21" key="2">
    <citation type="submission" date="2018-06" db="EMBL/GenBank/DDBJ databases">
        <authorList>
            <person name="Zhirakovskaya E."/>
        </authorList>
    </citation>
    <scope>NUCLEOTIDE SEQUENCE [LARGE SCALE GENOMIC DNA]</scope>
    <source>
        <strain evidence="20 21">FBKL4.011</strain>
    </source>
</reference>
<evidence type="ECO:0000256" key="10">
    <source>
        <dbReference type="ARBA" id="ARBA00022840"/>
    </source>
</evidence>
<evidence type="ECO:0000256" key="2">
    <source>
        <dbReference type="ARBA" id="ARBA00001947"/>
    </source>
</evidence>
<evidence type="ECO:0000256" key="7">
    <source>
        <dbReference type="ARBA" id="ARBA00022801"/>
    </source>
</evidence>
<evidence type="ECO:0000256" key="1">
    <source>
        <dbReference type="ARBA" id="ARBA00001946"/>
    </source>
</evidence>
<dbReference type="InterPro" id="IPR011545">
    <property type="entry name" value="DEAD/DEAH_box_helicase_dom"/>
</dbReference>
<dbReference type="Pfam" id="PF00270">
    <property type="entry name" value="DEAD"/>
    <property type="match status" value="1"/>
</dbReference>
<dbReference type="Gene3D" id="1.10.10.10">
    <property type="entry name" value="Winged helix-like DNA-binding domain superfamily/Winged helix DNA-binding domain"/>
    <property type="match status" value="1"/>
</dbReference>
<evidence type="ECO:0000256" key="4">
    <source>
        <dbReference type="ARBA" id="ARBA00022723"/>
    </source>
</evidence>
<dbReference type="GO" id="GO:0009378">
    <property type="term" value="F:four-way junction helicase activity"/>
    <property type="evidence" value="ECO:0007669"/>
    <property type="project" value="TreeGrafter"/>
</dbReference>
<dbReference type="InterPro" id="IPR010997">
    <property type="entry name" value="HRDC-like_sf"/>
</dbReference>
<dbReference type="InterPro" id="IPR001650">
    <property type="entry name" value="Helicase_C-like"/>
</dbReference>
<reference evidence="20 21" key="1">
    <citation type="submission" date="2018-06" db="EMBL/GenBank/DDBJ databases">
        <title>Thermoflavimicrobium daqus sp. nov., a thermophilic microbe isolated from Moutai-flavour Daqu.</title>
        <authorList>
            <person name="Wang X."/>
            <person name="Zhou H."/>
        </authorList>
    </citation>
    <scope>NUCLEOTIDE SEQUENCE [LARGE SCALE GENOMIC DNA]</scope>
    <source>
        <strain evidence="20 21">FBKL4.011</strain>
    </source>
</reference>
<dbReference type="PROSITE" id="PS51192">
    <property type="entry name" value="HELICASE_ATP_BIND_1"/>
    <property type="match status" value="1"/>
</dbReference>
<evidence type="ECO:0000256" key="14">
    <source>
        <dbReference type="ARBA" id="ARBA00023235"/>
    </source>
</evidence>
<keyword evidence="9" id="KW-0862">Zinc</keyword>
<dbReference type="NCBIfam" id="TIGR01389">
    <property type="entry name" value="recQ"/>
    <property type="match status" value="1"/>
</dbReference>
<dbReference type="Gene3D" id="3.40.50.300">
    <property type="entry name" value="P-loop containing nucleotide triphosphate hydrolases"/>
    <property type="match status" value="2"/>
</dbReference>
<feature type="domain" description="Helicase ATP-binding" evidence="18">
    <location>
        <begin position="31"/>
        <end position="200"/>
    </location>
</feature>
<dbReference type="InterPro" id="IPR036388">
    <property type="entry name" value="WH-like_DNA-bd_sf"/>
</dbReference>
<dbReference type="PANTHER" id="PTHR13710">
    <property type="entry name" value="DNA HELICASE RECQ FAMILY MEMBER"/>
    <property type="match status" value="1"/>
</dbReference>
<dbReference type="EMBL" id="QJKK01000009">
    <property type="protein sequence ID" value="RAL22548.1"/>
    <property type="molecule type" value="Genomic_DNA"/>
</dbReference>
<dbReference type="SUPFAM" id="SSF47819">
    <property type="entry name" value="HRDC-like"/>
    <property type="match status" value="1"/>
</dbReference>
<dbReference type="SMART" id="SM00956">
    <property type="entry name" value="RQC"/>
    <property type="match status" value="1"/>
</dbReference>
<evidence type="ECO:0000256" key="15">
    <source>
        <dbReference type="ARBA" id="ARBA00034617"/>
    </source>
</evidence>
<dbReference type="InterPro" id="IPR036390">
    <property type="entry name" value="WH_DNA-bd_sf"/>
</dbReference>
<keyword evidence="5" id="KW-0547">Nucleotide-binding</keyword>
<keyword evidence="14" id="KW-0413">Isomerase</keyword>
<dbReference type="Proteomes" id="UP000251213">
    <property type="component" value="Unassembled WGS sequence"/>
</dbReference>
<name>A0A364K2A2_9BACL</name>
<dbReference type="PROSITE" id="PS51194">
    <property type="entry name" value="HELICASE_CTER"/>
    <property type="match status" value="1"/>
</dbReference>
<dbReference type="OrthoDB" id="9763310at2"/>
<evidence type="ECO:0000256" key="12">
    <source>
        <dbReference type="ARBA" id="ARBA00023172"/>
    </source>
</evidence>
<sequence length="727" mass="83774">MNSLPTIVEAEQLLQKTYGYSSFRHGQRQIIESLLQGKDMLGIMPTGGGKSICYQIPALMLEGVTLVISPLISLMKDQVDALKQLGISATYLNSSISWGELQQRIDETKKQRYKILYIAPERLESESFLELLQAIDISLVAVDEAHCISQWGHDFRPSYLHIGRMIESLPKRPTVVALTATATQIVRHDILDNLSIPPAHVLITSFKRPNLRFVVLHGVDKREYVVEYLRSHPHHSGIIYCATRKEVDQLYLYLKDKHFPVGRYHAGMEENERDQMQEQFSFDQLPIMVATNAFGMGIDKSNVRFVIHYHMPKNLENYYQEAGRAGRDGEDSECLLLYHAQDIHTQRYLIEQSDLSVERKQVELRKLFDMKNYCLTQTCLQQTIVRYFDDQSDEKCGKCSNCYKYDPDAQVELIDRTVDAQKVFSCIKRMREKFGLSLVSKVLKGSKSQKVKQFGFDQLSTYGILSQHTEKEIYRLCQELAADGYIQIELSSNSFPVAKLTENALAVLKGTKKVIHRQLRPEEKPVSSSAQLLRDELFEALRKLRQEFSIQEQIPPYMIFHDSTLKEMCVHLPIEQSAMLRIKGMGVHKYEKYGEAFLKMVKEFVDKYQLSPAQIDKPSSVASHLLTYQMIQQGKTLEDIAEERKLNLNTIQDHLFRCEVEGYPIRWDDYIPKEYEKTIAEAIAKLGAHKLRPLKDELPEEVSYFMIKAFIARAQQQKMKGEQVVSS</sequence>
<evidence type="ECO:0000256" key="16">
    <source>
        <dbReference type="NCBIfam" id="TIGR01389"/>
    </source>
</evidence>
<keyword evidence="7" id="KW-0378">Hydrolase</keyword>
<dbReference type="Pfam" id="PF14493">
    <property type="entry name" value="HTH_40"/>
    <property type="match status" value="1"/>
</dbReference>
<evidence type="ECO:0000259" key="19">
    <source>
        <dbReference type="PROSITE" id="PS51194"/>
    </source>
</evidence>
<evidence type="ECO:0000256" key="5">
    <source>
        <dbReference type="ARBA" id="ARBA00022741"/>
    </source>
</evidence>
<keyword evidence="21" id="KW-1185">Reference proteome</keyword>
<dbReference type="GO" id="GO:0005524">
    <property type="term" value="F:ATP binding"/>
    <property type="evidence" value="ECO:0007669"/>
    <property type="project" value="UniProtKB-KW"/>
</dbReference>
<dbReference type="InterPro" id="IPR002121">
    <property type="entry name" value="HRDC_dom"/>
</dbReference>
<evidence type="ECO:0000256" key="8">
    <source>
        <dbReference type="ARBA" id="ARBA00022806"/>
    </source>
</evidence>
<dbReference type="GO" id="GO:0006281">
    <property type="term" value="P:DNA repair"/>
    <property type="evidence" value="ECO:0007669"/>
    <property type="project" value="UniProtKB-KW"/>
</dbReference>
<keyword evidence="4" id="KW-0479">Metal-binding</keyword>
<dbReference type="InterPro" id="IPR004589">
    <property type="entry name" value="DNA_helicase_ATP-dep_RecQ"/>
</dbReference>
<dbReference type="CDD" id="cd17920">
    <property type="entry name" value="DEXHc_RecQ"/>
    <property type="match status" value="1"/>
</dbReference>
<dbReference type="GO" id="GO:0005737">
    <property type="term" value="C:cytoplasm"/>
    <property type="evidence" value="ECO:0007669"/>
    <property type="project" value="TreeGrafter"/>
</dbReference>
<dbReference type="PANTHER" id="PTHR13710:SF105">
    <property type="entry name" value="ATP-DEPENDENT DNA HELICASE Q1"/>
    <property type="match status" value="1"/>
</dbReference>
<dbReference type="InterPro" id="IPR014001">
    <property type="entry name" value="Helicase_ATP-bd"/>
</dbReference>
<evidence type="ECO:0000313" key="20">
    <source>
        <dbReference type="EMBL" id="RAL22548.1"/>
    </source>
</evidence>
<comment type="catalytic activity">
    <reaction evidence="15">
        <text>Couples ATP hydrolysis with the unwinding of duplex DNA by translocating in the 3'-5' direction.</text>
        <dbReference type="EC" id="5.6.2.4"/>
    </reaction>
</comment>
<keyword evidence="6" id="KW-0227">DNA damage</keyword>
<dbReference type="GO" id="GO:0046872">
    <property type="term" value="F:metal ion binding"/>
    <property type="evidence" value="ECO:0007669"/>
    <property type="project" value="UniProtKB-KW"/>
</dbReference>
<dbReference type="AlphaFoldDB" id="A0A364K2A2"/>
<evidence type="ECO:0000259" key="18">
    <source>
        <dbReference type="PROSITE" id="PS51192"/>
    </source>
</evidence>
<keyword evidence="13" id="KW-0234">DNA repair</keyword>
<evidence type="ECO:0000256" key="6">
    <source>
        <dbReference type="ARBA" id="ARBA00022763"/>
    </source>
</evidence>
<evidence type="ECO:0000256" key="13">
    <source>
        <dbReference type="ARBA" id="ARBA00023204"/>
    </source>
</evidence>
<dbReference type="InterPro" id="IPR032284">
    <property type="entry name" value="RecQ_Zn-bd"/>
</dbReference>
<dbReference type="InterPro" id="IPR018982">
    <property type="entry name" value="RQC_domain"/>
</dbReference>
<feature type="domain" description="HRDC" evidence="17">
    <location>
        <begin position="531"/>
        <end position="611"/>
    </location>
</feature>
<dbReference type="InterPro" id="IPR027417">
    <property type="entry name" value="P-loop_NTPase"/>
</dbReference>
<keyword evidence="11" id="KW-0238">DNA-binding</keyword>
<feature type="domain" description="Helicase C-terminal" evidence="19">
    <location>
        <begin position="221"/>
        <end position="368"/>
    </location>
</feature>
<evidence type="ECO:0000259" key="17">
    <source>
        <dbReference type="PROSITE" id="PS50967"/>
    </source>
</evidence>
<dbReference type="InterPro" id="IPR029491">
    <property type="entry name" value="Helicase_HTH"/>
</dbReference>
<dbReference type="CDD" id="cd18794">
    <property type="entry name" value="SF2_C_RecQ"/>
    <property type="match status" value="1"/>
</dbReference>
<dbReference type="Pfam" id="PF00570">
    <property type="entry name" value="HRDC"/>
    <property type="match status" value="1"/>
</dbReference>
<dbReference type="SUPFAM" id="SSF52540">
    <property type="entry name" value="P-loop containing nucleoside triphosphate hydrolases"/>
    <property type="match status" value="1"/>
</dbReference>
<dbReference type="Pfam" id="PF09382">
    <property type="entry name" value="RQC"/>
    <property type="match status" value="1"/>
</dbReference>
<dbReference type="GO" id="GO:0006260">
    <property type="term" value="P:DNA replication"/>
    <property type="evidence" value="ECO:0007669"/>
    <property type="project" value="InterPro"/>
</dbReference>
<organism evidence="20 21">
    <name type="scientific">Thermoflavimicrobium daqui</name>
    <dbReference type="NCBI Taxonomy" id="2137476"/>
    <lineage>
        <taxon>Bacteria</taxon>
        <taxon>Bacillati</taxon>
        <taxon>Bacillota</taxon>
        <taxon>Bacilli</taxon>
        <taxon>Bacillales</taxon>
        <taxon>Thermoactinomycetaceae</taxon>
        <taxon>Thermoflavimicrobium</taxon>
    </lineage>
</organism>
<dbReference type="SUPFAM" id="SSF46785">
    <property type="entry name" value="Winged helix' DNA-binding domain"/>
    <property type="match status" value="1"/>
</dbReference>
<comment type="cofactor">
    <cofactor evidence="2">
        <name>Zn(2+)</name>
        <dbReference type="ChEBI" id="CHEBI:29105"/>
    </cofactor>
</comment>
<proteinExistence type="inferred from homology"/>
<dbReference type="FunFam" id="3.40.50.300:FF:000296">
    <property type="entry name" value="ATP-dependent DNA helicase RecQ"/>
    <property type="match status" value="1"/>
</dbReference>
<dbReference type="GO" id="GO:0016787">
    <property type="term" value="F:hydrolase activity"/>
    <property type="evidence" value="ECO:0007669"/>
    <property type="project" value="UniProtKB-KW"/>
</dbReference>
<evidence type="ECO:0000256" key="9">
    <source>
        <dbReference type="ARBA" id="ARBA00022833"/>
    </source>
</evidence>
<dbReference type="Gene3D" id="1.10.150.80">
    <property type="entry name" value="HRDC domain"/>
    <property type="match status" value="1"/>
</dbReference>
<dbReference type="GO" id="GO:0043590">
    <property type="term" value="C:bacterial nucleoid"/>
    <property type="evidence" value="ECO:0007669"/>
    <property type="project" value="TreeGrafter"/>
</dbReference>
<keyword evidence="8 20" id="KW-0347">Helicase</keyword>
<dbReference type="SMART" id="SM00487">
    <property type="entry name" value="DEXDc"/>
    <property type="match status" value="1"/>
</dbReference>
<dbReference type="PROSITE" id="PS50967">
    <property type="entry name" value="HRDC"/>
    <property type="match status" value="1"/>
</dbReference>
<evidence type="ECO:0000313" key="21">
    <source>
        <dbReference type="Proteomes" id="UP000251213"/>
    </source>
</evidence>
<protein>
    <recommendedName>
        <fullName evidence="16">DNA helicase RecQ</fullName>
        <ecNumber evidence="16">5.6.2.4</ecNumber>
    </recommendedName>
</protein>
<dbReference type="EC" id="5.6.2.4" evidence="16"/>
<dbReference type="GO" id="GO:0006310">
    <property type="term" value="P:DNA recombination"/>
    <property type="evidence" value="ECO:0007669"/>
    <property type="project" value="UniProtKB-UniRule"/>
</dbReference>
<comment type="caution">
    <text evidence="20">The sequence shown here is derived from an EMBL/GenBank/DDBJ whole genome shotgun (WGS) entry which is preliminary data.</text>
</comment>
<dbReference type="InterPro" id="IPR044876">
    <property type="entry name" value="HRDC_dom_sf"/>
</dbReference>
<dbReference type="Pfam" id="PF00271">
    <property type="entry name" value="Helicase_C"/>
    <property type="match status" value="1"/>
</dbReference>
<dbReference type="Pfam" id="PF16124">
    <property type="entry name" value="RecQ_Zn_bind"/>
    <property type="match status" value="1"/>
</dbReference>
<dbReference type="GO" id="GO:0003677">
    <property type="term" value="F:DNA binding"/>
    <property type="evidence" value="ECO:0007669"/>
    <property type="project" value="UniProtKB-KW"/>
</dbReference>
<dbReference type="GO" id="GO:0043138">
    <property type="term" value="F:3'-5' DNA helicase activity"/>
    <property type="evidence" value="ECO:0007669"/>
    <property type="project" value="UniProtKB-EC"/>
</dbReference>
<dbReference type="GO" id="GO:0030894">
    <property type="term" value="C:replisome"/>
    <property type="evidence" value="ECO:0007669"/>
    <property type="project" value="TreeGrafter"/>
</dbReference>
<comment type="similarity">
    <text evidence="3">Belongs to the helicase family. RecQ subfamily.</text>
</comment>
<keyword evidence="12" id="KW-0233">DNA recombination</keyword>
<dbReference type="NCBIfam" id="TIGR00614">
    <property type="entry name" value="recQ_fam"/>
    <property type="match status" value="1"/>
</dbReference>
<dbReference type="GO" id="GO:0009432">
    <property type="term" value="P:SOS response"/>
    <property type="evidence" value="ECO:0007669"/>
    <property type="project" value="UniProtKB-UniRule"/>
</dbReference>
<dbReference type="InterPro" id="IPR006293">
    <property type="entry name" value="DNA_helicase_ATP-dep_RecQ_bac"/>
</dbReference>